<feature type="region of interest" description="Disordered" evidence="3">
    <location>
        <begin position="130"/>
        <end position="170"/>
    </location>
</feature>
<feature type="compositionally biased region" description="Acidic residues" evidence="3">
    <location>
        <begin position="52"/>
        <end position="70"/>
    </location>
</feature>
<feature type="domain" description="Kri1-like C-terminal" evidence="4">
    <location>
        <begin position="496"/>
        <end position="584"/>
    </location>
</feature>
<feature type="region of interest" description="Disordered" evidence="3">
    <location>
        <begin position="569"/>
        <end position="776"/>
    </location>
</feature>
<feature type="compositionally biased region" description="Acidic residues" evidence="3">
    <location>
        <begin position="390"/>
        <end position="402"/>
    </location>
</feature>
<evidence type="ECO:0000256" key="3">
    <source>
        <dbReference type="SAM" id="MobiDB-lite"/>
    </source>
</evidence>
<gene>
    <name evidence="5" type="ORF">MNOR_LOCUS29125</name>
</gene>
<feature type="region of interest" description="Disordered" evidence="3">
    <location>
        <begin position="1"/>
        <end position="23"/>
    </location>
</feature>
<feature type="compositionally biased region" description="Polar residues" evidence="3">
    <location>
        <begin position="728"/>
        <end position="749"/>
    </location>
</feature>
<accession>A0AAV2RYD0</accession>
<evidence type="ECO:0000259" key="4">
    <source>
        <dbReference type="Pfam" id="PF12936"/>
    </source>
</evidence>
<feature type="compositionally biased region" description="Polar residues" evidence="3">
    <location>
        <begin position="763"/>
        <end position="773"/>
    </location>
</feature>
<dbReference type="InterPro" id="IPR018034">
    <property type="entry name" value="Kri1"/>
</dbReference>
<dbReference type="Pfam" id="PF12936">
    <property type="entry name" value="Kri1_C"/>
    <property type="match status" value="1"/>
</dbReference>
<dbReference type="Pfam" id="PF05178">
    <property type="entry name" value="Kri1"/>
    <property type="match status" value="1"/>
</dbReference>
<protein>
    <recommendedName>
        <fullName evidence="2">Protein KRI1 homolog</fullName>
    </recommendedName>
</protein>
<sequence length="806" mass="94190">MSHSKNTLFAEDSDESGTEEKEWKVNNSYAQNYKQWRRKEEIIKLKSRFGEDAELSDDSETSDDEFVEPDNPEFERDFLFALGTLKQNDKKALQDGTSFFKNSYGSGNKKQEEKPMTIKDYERHIIMNRDGKFDDDDDVEEEPGFSGNISRRQVASEFDDGGVSSGDEDDLLTSGLFKVKNQEQTDKNESKDTGGDLALVKDEVLTVDKKEHELLTGLKDAWTNPNNSKKEKWLADFFLNKRYLDEEDESIERAYNEAVIDEETISDDEETVAKMEDFETKYRFRYEEPDQDFIKHHPRNVPESMRQKDERRKEKREEIKKRKEEDLERKRQEIQQLKALKLQEIQEKIQKIKEVSGNDDIGDQILSDDDFDPDKHDSQMAKIYGGDYYDTNEDGDEKPVFEDDEIYENYDEWLEKEGKDAAGGGKLGEGEAYTEEDEEIYFENDKNFNMDCDYDPSQESLQEEIKASTSKRKGRKKSKFAKALAKKKPVFNPDEKNFDSYFEEYYKLDFEDVVGGVPCRFKYRKVEANNFGLTTEEILSAKDKELNRWFPVRKMVRYGRSEQEELKDRNNYKNRASQMHVKQKIMPSLFVENPEENHIEEEERKRLKNQKKKLKRLEKQKLAEIMAQNEEGMEENLEEKQNVDTECKSKKKKIKDTSTETEHDAQDEEGIDEPKRKKKRRIDNNNEDANDLIPSNDEVKKNMKKKKKKRDNASTESDIIETNIAEFQAQNNKVSEVSPSKLEQSVPTNSKSEKKQKKKKKINNASFHANNSIDGLDGISDARLLAYGANPKKIKSKVKYGKKKDM</sequence>
<feature type="region of interest" description="Disordered" evidence="3">
    <location>
        <begin position="452"/>
        <end position="473"/>
    </location>
</feature>
<feature type="region of interest" description="Disordered" evidence="3">
    <location>
        <begin position="359"/>
        <end position="402"/>
    </location>
</feature>
<dbReference type="PANTHER" id="PTHR14490">
    <property type="entry name" value="ZINC FINGER, ZZ TYPE"/>
    <property type="match status" value="1"/>
</dbReference>
<feature type="region of interest" description="Disordered" evidence="3">
    <location>
        <begin position="49"/>
        <end position="70"/>
    </location>
</feature>
<comment type="similarity">
    <text evidence="1">Belongs to the KRI1 family.</text>
</comment>
<feature type="region of interest" description="Disordered" evidence="3">
    <location>
        <begin position="289"/>
        <end position="331"/>
    </location>
</feature>
<dbReference type="GO" id="GO:0030686">
    <property type="term" value="C:90S preribosome"/>
    <property type="evidence" value="ECO:0007669"/>
    <property type="project" value="TreeGrafter"/>
</dbReference>
<dbReference type="Proteomes" id="UP001497623">
    <property type="component" value="Unassembled WGS sequence"/>
</dbReference>
<evidence type="ECO:0000256" key="2">
    <source>
        <dbReference type="ARBA" id="ARBA00017294"/>
    </source>
</evidence>
<dbReference type="PANTHER" id="PTHR14490:SF5">
    <property type="entry name" value="PROTEIN KRI1 HOMOLOG"/>
    <property type="match status" value="1"/>
</dbReference>
<organism evidence="5 6">
    <name type="scientific">Meganyctiphanes norvegica</name>
    <name type="common">Northern krill</name>
    <name type="synonym">Thysanopoda norvegica</name>
    <dbReference type="NCBI Taxonomy" id="48144"/>
    <lineage>
        <taxon>Eukaryota</taxon>
        <taxon>Metazoa</taxon>
        <taxon>Ecdysozoa</taxon>
        <taxon>Arthropoda</taxon>
        <taxon>Crustacea</taxon>
        <taxon>Multicrustacea</taxon>
        <taxon>Malacostraca</taxon>
        <taxon>Eumalacostraca</taxon>
        <taxon>Eucarida</taxon>
        <taxon>Euphausiacea</taxon>
        <taxon>Euphausiidae</taxon>
        <taxon>Meganyctiphanes</taxon>
    </lineage>
</organism>
<feature type="compositionally biased region" description="Basic and acidic residues" evidence="3">
    <location>
        <begin position="595"/>
        <end position="605"/>
    </location>
</feature>
<name>A0AAV2RYD0_MEGNR</name>
<dbReference type="EMBL" id="CAXKWB010033239">
    <property type="protein sequence ID" value="CAL4142481.1"/>
    <property type="molecule type" value="Genomic_DNA"/>
</dbReference>
<evidence type="ECO:0000313" key="5">
    <source>
        <dbReference type="EMBL" id="CAL4142481.1"/>
    </source>
</evidence>
<feature type="compositionally biased region" description="Basic and acidic residues" evidence="3">
    <location>
        <begin position="655"/>
        <end position="664"/>
    </location>
</feature>
<keyword evidence="6" id="KW-1185">Reference proteome</keyword>
<dbReference type="InterPro" id="IPR024626">
    <property type="entry name" value="Kri1-like_C"/>
</dbReference>
<feature type="non-terminal residue" evidence="5">
    <location>
        <position position="806"/>
    </location>
</feature>
<reference evidence="5 6" key="1">
    <citation type="submission" date="2024-05" db="EMBL/GenBank/DDBJ databases">
        <authorList>
            <person name="Wallberg A."/>
        </authorList>
    </citation>
    <scope>NUCLEOTIDE SEQUENCE [LARGE SCALE GENOMIC DNA]</scope>
</reference>
<evidence type="ECO:0000256" key="1">
    <source>
        <dbReference type="ARBA" id="ARBA00007473"/>
    </source>
</evidence>
<proteinExistence type="inferred from homology"/>
<feature type="compositionally biased region" description="Basic and acidic residues" evidence="3">
    <location>
        <begin position="638"/>
        <end position="648"/>
    </location>
</feature>
<dbReference type="GO" id="GO:0005730">
    <property type="term" value="C:nucleolus"/>
    <property type="evidence" value="ECO:0007669"/>
    <property type="project" value="TreeGrafter"/>
</dbReference>
<evidence type="ECO:0000313" key="6">
    <source>
        <dbReference type="Proteomes" id="UP001497623"/>
    </source>
</evidence>
<feature type="compositionally biased region" description="Basic and acidic residues" evidence="3">
    <location>
        <begin position="305"/>
        <end position="331"/>
    </location>
</feature>
<dbReference type="GO" id="GO:0000447">
    <property type="term" value="P:endonucleolytic cleavage in ITS1 to separate SSU-rRNA from 5.8S rRNA and LSU-rRNA from tricistronic rRNA transcript (SSU-rRNA, 5.8S rRNA, LSU-rRNA)"/>
    <property type="evidence" value="ECO:0007669"/>
    <property type="project" value="TreeGrafter"/>
</dbReference>
<feature type="compositionally biased region" description="Basic residues" evidence="3">
    <location>
        <begin position="606"/>
        <end position="616"/>
    </location>
</feature>
<comment type="caution">
    <text evidence="5">The sequence shown here is derived from an EMBL/GenBank/DDBJ whole genome shotgun (WGS) entry which is preliminary data.</text>
</comment>
<dbReference type="AlphaFoldDB" id="A0AAV2RYD0"/>
<feature type="compositionally biased region" description="Acidic residues" evidence="3">
    <location>
        <begin position="133"/>
        <end position="143"/>
    </location>
</feature>
<feature type="compositionally biased region" description="Acidic residues" evidence="3">
    <location>
        <begin position="360"/>
        <end position="372"/>
    </location>
</feature>